<dbReference type="InterPro" id="IPR039697">
    <property type="entry name" value="Alcohol_dehydrogenase_Fe"/>
</dbReference>
<comment type="similarity">
    <text evidence="1">Belongs to the iron-containing alcohol dehydrogenase family.</text>
</comment>
<dbReference type="Pfam" id="PF00465">
    <property type="entry name" value="Fe-ADH"/>
    <property type="match status" value="1"/>
</dbReference>
<dbReference type="Pfam" id="PF25137">
    <property type="entry name" value="ADH_Fe_C"/>
    <property type="match status" value="1"/>
</dbReference>
<dbReference type="EMBL" id="NBXA01000032">
    <property type="protein sequence ID" value="RFA07056.1"/>
    <property type="molecule type" value="Genomic_DNA"/>
</dbReference>
<protein>
    <submittedName>
        <fullName evidence="7">Alcohol dehydrogenase</fullName>
    </submittedName>
</protein>
<name>A0A3E0VB16_9MICO</name>
<evidence type="ECO:0000256" key="4">
    <source>
        <dbReference type="SAM" id="MobiDB-lite"/>
    </source>
</evidence>
<feature type="region of interest" description="Disordered" evidence="4">
    <location>
        <begin position="1"/>
        <end position="23"/>
    </location>
</feature>
<dbReference type="PANTHER" id="PTHR11496">
    <property type="entry name" value="ALCOHOL DEHYDROGENASE"/>
    <property type="match status" value="1"/>
</dbReference>
<evidence type="ECO:0000259" key="5">
    <source>
        <dbReference type="Pfam" id="PF00465"/>
    </source>
</evidence>
<evidence type="ECO:0000256" key="2">
    <source>
        <dbReference type="ARBA" id="ARBA00023002"/>
    </source>
</evidence>
<comment type="caution">
    <text evidence="7">The sequence shown here is derived from an EMBL/GenBank/DDBJ whole genome shotgun (WGS) entry which is preliminary data.</text>
</comment>
<dbReference type="InterPro" id="IPR056798">
    <property type="entry name" value="ADH_Fe_C"/>
</dbReference>
<sequence>MSPSEPTHNPWRRGGASTFEVTTPLSGVTGRRKENTVVFTFAQPRQLRIGGGARSELGELVSGLGASRPLLVTDGFLEGNGAAAELMALMTGAGLQPALWAETVPDPTTDSLVSGLAALHEHGADLVIGFGGGSPMDTAKALALLAVQGGRMADYRAPRRNDGPALPVVAIPTTAGSGSEATQFTIITDSGSNEKMLCTGPAFLPAAAVIDFELTLSMPPRLTADTGVDALTHAVEAYVSRRANRLSDALCLTAITSIGAHLRRAYADGTDRAAREALMLAATQAGIAFSNSSVALVHGMSRPIGAHFHVAHGLSNAMLFPAVTAFSVGSATARYADCARALGCASVADDDAQAAESLVAEIGALCRDLAVPTPEAFGIDEAAWTATIPTMVQQAIASGSPANNPRVPSPDDIAALYAAIYR</sequence>
<feature type="domain" description="Alcohol dehydrogenase iron-type/glycerol dehydrogenase GldA" evidence="5">
    <location>
        <begin position="44"/>
        <end position="211"/>
    </location>
</feature>
<feature type="domain" description="Fe-containing alcohol dehydrogenase-like C-terminal" evidence="6">
    <location>
        <begin position="223"/>
        <end position="421"/>
    </location>
</feature>
<keyword evidence="3" id="KW-0520">NAD</keyword>
<dbReference type="InterPro" id="IPR001670">
    <property type="entry name" value="ADH_Fe/GldA"/>
</dbReference>
<keyword evidence="2" id="KW-0560">Oxidoreductase</keyword>
<reference evidence="7 8" key="1">
    <citation type="submission" date="2017-04" db="EMBL/GenBank/DDBJ databases">
        <title>Comparative genome analysis of Subtercola boreus.</title>
        <authorList>
            <person name="Cho Y.-J."/>
            <person name="Cho A."/>
            <person name="Kim O.-S."/>
            <person name="Lee J.-I."/>
        </authorList>
    </citation>
    <scope>NUCLEOTIDE SEQUENCE [LARGE SCALE GENOMIC DNA]</scope>
    <source>
        <strain evidence="7 8">P27444</strain>
    </source>
</reference>
<dbReference type="CDD" id="cd08194">
    <property type="entry name" value="Fe-ADH-like"/>
    <property type="match status" value="1"/>
</dbReference>
<dbReference type="Proteomes" id="UP000256709">
    <property type="component" value="Unassembled WGS sequence"/>
</dbReference>
<evidence type="ECO:0000256" key="3">
    <source>
        <dbReference type="ARBA" id="ARBA00023027"/>
    </source>
</evidence>
<organism evidence="7 8">
    <name type="scientific">Subtercola boreus</name>
    <dbReference type="NCBI Taxonomy" id="120213"/>
    <lineage>
        <taxon>Bacteria</taxon>
        <taxon>Bacillati</taxon>
        <taxon>Actinomycetota</taxon>
        <taxon>Actinomycetes</taxon>
        <taxon>Micrococcales</taxon>
        <taxon>Microbacteriaceae</taxon>
        <taxon>Subtercola</taxon>
    </lineage>
</organism>
<dbReference type="OrthoDB" id="323926at2"/>
<dbReference type="Gene3D" id="3.40.50.1970">
    <property type="match status" value="1"/>
</dbReference>
<gene>
    <name evidence="7" type="ORF">B7R21_17200</name>
</gene>
<dbReference type="GO" id="GO:0004022">
    <property type="term" value="F:alcohol dehydrogenase (NAD+) activity"/>
    <property type="evidence" value="ECO:0007669"/>
    <property type="project" value="UniProtKB-ARBA"/>
</dbReference>
<dbReference type="GO" id="GO:0046872">
    <property type="term" value="F:metal ion binding"/>
    <property type="evidence" value="ECO:0007669"/>
    <property type="project" value="InterPro"/>
</dbReference>
<proteinExistence type="inferred from homology"/>
<dbReference type="AlphaFoldDB" id="A0A3E0VB16"/>
<dbReference type="FunFam" id="1.20.1090.10:FF:000001">
    <property type="entry name" value="Aldehyde-alcohol dehydrogenase"/>
    <property type="match status" value="1"/>
</dbReference>
<evidence type="ECO:0000256" key="1">
    <source>
        <dbReference type="ARBA" id="ARBA00007358"/>
    </source>
</evidence>
<evidence type="ECO:0000259" key="6">
    <source>
        <dbReference type="Pfam" id="PF25137"/>
    </source>
</evidence>
<dbReference type="PROSITE" id="PS00913">
    <property type="entry name" value="ADH_IRON_1"/>
    <property type="match status" value="1"/>
</dbReference>
<evidence type="ECO:0000313" key="7">
    <source>
        <dbReference type="EMBL" id="RFA07056.1"/>
    </source>
</evidence>
<dbReference type="Gene3D" id="1.20.1090.10">
    <property type="entry name" value="Dehydroquinate synthase-like - alpha domain"/>
    <property type="match status" value="1"/>
</dbReference>
<accession>A0A3E0VB16</accession>
<dbReference type="PANTHER" id="PTHR11496:SF102">
    <property type="entry name" value="ALCOHOL DEHYDROGENASE 4"/>
    <property type="match status" value="1"/>
</dbReference>
<dbReference type="FunFam" id="3.40.50.1970:FF:000003">
    <property type="entry name" value="Alcohol dehydrogenase, iron-containing"/>
    <property type="match status" value="1"/>
</dbReference>
<dbReference type="InterPro" id="IPR018211">
    <property type="entry name" value="ADH_Fe_CS"/>
</dbReference>
<dbReference type="SUPFAM" id="SSF56796">
    <property type="entry name" value="Dehydroquinate synthase-like"/>
    <property type="match status" value="1"/>
</dbReference>
<evidence type="ECO:0000313" key="8">
    <source>
        <dbReference type="Proteomes" id="UP000256709"/>
    </source>
</evidence>